<dbReference type="AlphaFoldDB" id="A0A377SSF4"/>
<evidence type="ECO:0000313" key="4">
    <source>
        <dbReference type="Proteomes" id="UP000295794"/>
    </source>
</evidence>
<reference evidence="2 4" key="2">
    <citation type="submission" date="2019-03" db="EMBL/GenBank/DDBJ databases">
        <title>Genomic Encyclopedia of Type Strains, Phase IV (KMG-IV): sequencing the most valuable type-strain genomes for metagenomic binning, comparative biology and taxonomic classification.</title>
        <authorList>
            <person name="Goeker M."/>
        </authorList>
    </citation>
    <scope>NUCLEOTIDE SEQUENCE [LARGE SCALE GENOMIC DNA]</scope>
    <source>
        <strain evidence="2 4">DSM 3764</strain>
    </source>
</reference>
<keyword evidence="4" id="KW-1185">Reference proteome</keyword>
<sequence length="36" mass="3943">MRQRGFTPAEMTIVPVIIGKLQAGGPVDFKSLKERA</sequence>
<protein>
    <submittedName>
        <fullName evidence="1">Uncharacterized protein</fullName>
    </submittedName>
</protein>
<proteinExistence type="predicted"/>
<reference evidence="1 3" key="1">
    <citation type="submission" date="2018-06" db="EMBL/GenBank/DDBJ databases">
        <authorList>
            <consortium name="Pathogen Informatics"/>
            <person name="Doyle S."/>
        </authorList>
    </citation>
    <scope>NUCLEOTIDE SEQUENCE [LARGE SCALE GENOMIC DNA]</scope>
    <source>
        <strain evidence="1 3">NCTC11159</strain>
    </source>
</reference>
<organism evidence="1 3">
    <name type="scientific">Iodobacter fluviatilis</name>
    <dbReference type="NCBI Taxonomy" id="537"/>
    <lineage>
        <taxon>Bacteria</taxon>
        <taxon>Pseudomonadati</taxon>
        <taxon>Pseudomonadota</taxon>
        <taxon>Betaproteobacteria</taxon>
        <taxon>Neisseriales</taxon>
        <taxon>Chitinibacteraceae</taxon>
        <taxon>Iodobacter</taxon>
    </lineage>
</organism>
<gene>
    <name evidence="2" type="ORF">EV682_107100</name>
    <name evidence="1" type="ORF">NCTC11159_03508</name>
</gene>
<accession>A0A377SSF4</accession>
<dbReference type="EMBL" id="SMBT01000007">
    <property type="protein sequence ID" value="TCU85590.1"/>
    <property type="molecule type" value="Genomic_DNA"/>
</dbReference>
<evidence type="ECO:0000313" key="2">
    <source>
        <dbReference type="EMBL" id="TCU85590.1"/>
    </source>
</evidence>
<evidence type="ECO:0000313" key="1">
    <source>
        <dbReference type="EMBL" id="STR44962.1"/>
    </source>
</evidence>
<evidence type="ECO:0000313" key="3">
    <source>
        <dbReference type="Proteomes" id="UP000255108"/>
    </source>
</evidence>
<dbReference type="EMBL" id="UGHR01000003">
    <property type="protein sequence ID" value="STR44962.1"/>
    <property type="molecule type" value="Genomic_DNA"/>
</dbReference>
<dbReference type="Proteomes" id="UP000255108">
    <property type="component" value="Unassembled WGS sequence"/>
</dbReference>
<dbReference type="Proteomes" id="UP000295794">
    <property type="component" value="Unassembled WGS sequence"/>
</dbReference>
<name>A0A377SSF4_9NEIS</name>